<evidence type="ECO:0000313" key="3">
    <source>
        <dbReference type="Proteomes" id="UP001597229"/>
    </source>
</evidence>
<sequence>MRLRRCSATLLGLLTLTATLAACGSDPGVATGDVVPARDDTQFADSGNESVVALPIGRLEISLGTPTRKLAADDTSQLEELTAPAGSAFVPITWQYDAKTFGDYAQYLDTDASPVIDLVASGASYRLPAPQTSGQGAESFYVLVTGDGQKPSLKVGYDGVVQTVDLTTGDHEAGPAAPLYDLGSPKDKLSPCGGPVDYGRKLVGNGTFSCTVGQPVRLPYAGDSWAPEGKSWLAVTVRTAQGSWNETTSDLASGGIYYPDKVEGKFGLGDIAPTKIIRPPAESNCPNKTDGICTVQWELLFLVPDKAPQELVIEQDYHLILTSNWGSTDSKDSLAMSVTTSTKLG</sequence>
<evidence type="ECO:0000256" key="1">
    <source>
        <dbReference type="SAM" id="SignalP"/>
    </source>
</evidence>
<proteinExistence type="predicted"/>
<evidence type="ECO:0008006" key="4">
    <source>
        <dbReference type="Google" id="ProtNLM"/>
    </source>
</evidence>
<dbReference type="PROSITE" id="PS51257">
    <property type="entry name" value="PROKAR_LIPOPROTEIN"/>
    <property type="match status" value="1"/>
</dbReference>
<protein>
    <recommendedName>
        <fullName evidence="4">Secreted protein</fullName>
    </recommendedName>
</protein>
<evidence type="ECO:0000313" key="2">
    <source>
        <dbReference type="EMBL" id="MFD1249939.1"/>
    </source>
</evidence>
<keyword evidence="1" id="KW-0732">Signal</keyword>
<feature type="signal peptide" evidence="1">
    <location>
        <begin position="1"/>
        <end position="21"/>
    </location>
</feature>
<feature type="chain" id="PRO_5047266008" description="Secreted protein" evidence="1">
    <location>
        <begin position="22"/>
        <end position="345"/>
    </location>
</feature>
<dbReference type="EMBL" id="JBHTLX010000023">
    <property type="protein sequence ID" value="MFD1249939.1"/>
    <property type="molecule type" value="Genomic_DNA"/>
</dbReference>
<comment type="caution">
    <text evidence="2">The sequence shown here is derived from an EMBL/GenBank/DDBJ whole genome shotgun (WGS) entry which is preliminary data.</text>
</comment>
<organism evidence="2 3">
    <name type="scientific">Nocardioides ginsengisoli</name>
    <dbReference type="NCBI Taxonomy" id="363868"/>
    <lineage>
        <taxon>Bacteria</taxon>
        <taxon>Bacillati</taxon>
        <taxon>Actinomycetota</taxon>
        <taxon>Actinomycetes</taxon>
        <taxon>Propionibacteriales</taxon>
        <taxon>Nocardioidaceae</taxon>
        <taxon>Nocardioides</taxon>
    </lineage>
</organism>
<dbReference type="RefSeq" id="WP_367921117.1">
    <property type="nucleotide sequence ID" value="NZ_BAABAC010000040.1"/>
</dbReference>
<dbReference type="Proteomes" id="UP001597229">
    <property type="component" value="Unassembled WGS sequence"/>
</dbReference>
<keyword evidence="3" id="KW-1185">Reference proteome</keyword>
<name>A0ABW3W421_9ACTN</name>
<gene>
    <name evidence="2" type="ORF">ACFQ3F_19235</name>
</gene>
<reference evidence="3" key="1">
    <citation type="journal article" date="2019" name="Int. J. Syst. Evol. Microbiol.">
        <title>The Global Catalogue of Microorganisms (GCM) 10K type strain sequencing project: providing services to taxonomists for standard genome sequencing and annotation.</title>
        <authorList>
            <consortium name="The Broad Institute Genomics Platform"/>
            <consortium name="The Broad Institute Genome Sequencing Center for Infectious Disease"/>
            <person name="Wu L."/>
            <person name="Ma J."/>
        </authorList>
    </citation>
    <scope>NUCLEOTIDE SEQUENCE [LARGE SCALE GENOMIC DNA]</scope>
    <source>
        <strain evidence="3">CCUG 52478</strain>
    </source>
</reference>
<accession>A0ABW3W421</accession>